<gene>
    <name evidence="1" type="ORF">X801_09782</name>
</gene>
<organism evidence="1 2">
    <name type="scientific">Opisthorchis viverrini</name>
    <name type="common">Southeast Asian liver fluke</name>
    <dbReference type="NCBI Taxonomy" id="6198"/>
    <lineage>
        <taxon>Eukaryota</taxon>
        <taxon>Metazoa</taxon>
        <taxon>Spiralia</taxon>
        <taxon>Lophotrochozoa</taxon>
        <taxon>Platyhelminthes</taxon>
        <taxon>Trematoda</taxon>
        <taxon>Digenea</taxon>
        <taxon>Opisthorchiida</taxon>
        <taxon>Opisthorchiata</taxon>
        <taxon>Opisthorchiidae</taxon>
        <taxon>Opisthorchis</taxon>
    </lineage>
</organism>
<name>A0A1S8WJ15_OPIVI</name>
<proteinExistence type="predicted"/>
<sequence length="136" mass="15674">MYKRWPSDLSLSIHSDRISYKTVIETAKRKFIIHKAVECIAWDLLSSPRIKRFSMYLNESIPAEWHSGGTLFPPILLVAKPGFVFISEFWPLDLSHTNLSSLKGAHGYDTTHPDMHVPLFLFGPRIKPSSLYRDLF</sequence>
<reference evidence="1 2" key="1">
    <citation type="submission" date="2015-03" db="EMBL/GenBank/DDBJ databases">
        <title>Draft genome of the nematode, Opisthorchis viverrini.</title>
        <authorList>
            <person name="Mitreva M."/>
        </authorList>
    </citation>
    <scope>NUCLEOTIDE SEQUENCE [LARGE SCALE GENOMIC DNA]</scope>
    <source>
        <strain evidence="1">Khon Kaen</strain>
    </source>
</reference>
<protein>
    <submittedName>
        <fullName evidence="1">Uncharacterized protein</fullName>
    </submittedName>
</protein>
<dbReference type="Proteomes" id="UP000243686">
    <property type="component" value="Unassembled WGS sequence"/>
</dbReference>
<dbReference type="InterPro" id="IPR002591">
    <property type="entry name" value="Phosphodiest/P_Trfase"/>
</dbReference>
<dbReference type="AlphaFoldDB" id="A0A1S8WJ15"/>
<accession>A0A1S8WJ15</accession>
<dbReference type="Pfam" id="PF01663">
    <property type="entry name" value="Phosphodiest"/>
    <property type="match status" value="1"/>
</dbReference>
<dbReference type="Gene3D" id="3.40.720.10">
    <property type="entry name" value="Alkaline Phosphatase, subunit A"/>
    <property type="match status" value="1"/>
</dbReference>
<dbReference type="EMBL" id="KV906657">
    <property type="protein sequence ID" value="OON14426.1"/>
    <property type="molecule type" value="Genomic_DNA"/>
</dbReference>
<dbReference type="SUPFAM" id="SSF53649">
    <property type="entry name" value="Alkaline phosphatase-like"/>
    <property type="match status" value="1"/>
</dbReference>
<evidence type="ECO:0000313" key="2">
    <source>
        <dbReference type="Proteomes" id="UP000243686"/>
    </source>
</evidence>
<dbReference type="InterPro" id="IPR017850">
    <property type="entry name" value="Alkaline_phosphatase_core_sf"/>
</dbReference>
<evidence type="ECO:0000313" key="1">
    <source>
        <dbReference type="EMBL" id="OON14426.1"/>
    </source>
</evidence>
<keyword evidence="2" id="KW-1185">Reference proteome</keyword>